<comment type="caution">
    <text evidence="2">The sequence shown here is derived from an EMBL/GenBank/DDBJ whole genome shotgun (WGS) entry which is preliminary data.</text>
</comment>
<dbReference type="Proteomes" id="UP000014127">
    <property type="component" value="Unassembled WGS sequence"/>
</dbReference>
<evidence type="ECO:0000313" key="2">
    <source>
        <dbReference type="EMBL" id="EOT43160.1"/>
    </source>
</evidence>
<dbReference type="HOGENOM" id="CLU_210219_0_0_9"/>
<name>S0KQ91_9ENTE</name>
<gene>
    <name evidence="2" type="ORF">OMK_00514</name>
</gene>
<reference evidence="2 3" key="1">
    <citation type="submission" date="2013-03" db="EMBL/GenBank/DDBJ databases">
        <title>The Genome Sequence of Enterococcus dispar ATCC_51266 (Illumina only assembly).</title>
        <authorList>
            <consortium name="The Broad Institute Genomics Platform"/>
            <consortium name="The Broad Institute Genome Sequencing Center for Infectious Disease"/>
            <person name="Earl A."/>
            <person name="Russ C."/>
            <person name="Gilmore M."/>
            <person name="Surin D."/>
            <person name="Walker B."/>
            <person name="Young S."/>
            <person name="Zeng Q."/>
            <person name="Gargeya S."/>
            <person name="Fitzgerald M."/>
            <person name="Haas B."/>
            <person name="Abouelleil A."/>
            <person name="Allen A.W."/>
            <person name="Alvarado L."/>
            <person name="Arachchi H.M."/>
            <person name="Berlin A.M."/>
            <person name="Chapman S.B."/>
            <person name="Gainer-Dewar J."/>
            <person name="Goldberg J."/>
            <person name="Griggs A."/>
            <person name="Gujja S."/>
            <person name="Hansen M."/>
            <person name="Howarth C."/>
            <person name="Imamovic A."/>
            <person name="Ireland A."/>
            <person name="Larimer J."/>
            <person name="McCowan C."/>
            <person name="Murphy C."/>
            <person name="Pearson M."/>
            <person name="Poon T.W."/>
            <person name="Priest M."/>
            <person name="Roberts A."/>
            <person name="Saif S."/>
            <person name="Shea T."/>
            <person name="Sisk P."/>
            <person name="Sykes S."/>
            <person name="Wortman J."/>
            <person name="Nusbaum C."/>
            <person name="Birren B."/>
        </authorList>
    </citation>
    <scope>NUCLEOTIDE SEQUENCE [LARGE SCALE GENOMIC DNA]</scope>
    <source>
        <strain evidence="2 3">ATCC 51266</strain>
    </source>
</reference>
<organism evidence="2 3">
    <name type="scientific">Enterococcus dispar ATCC 51266</name>
    <dbReference type="NCBI Taxonomy" id="1139219"/>
    <lineage>
        <taxon>Bacteria</taxon>
        <taxon>Bacillati</taxon>
        <taxon>Bacillota</taxon>
        <taxon>Bacilli</taxon>
        <taxon>Lactobacillales</taxon>
        <taxon>Enterococcaceae</taxon>
        <taxon>Enterococcus</taxon>
    </lineage>
</organism>
<keyword evidence="3" id="KW-1185">Reference proteome</keyword>
<proteinExistence type="predicted"/>
<dbReference type="PATRIC" id="fig|1139219.3.peg.483"/>
<accession>S0KQ91</accession>
<keyword evidence="1" id="KW-0472">Membrane</keyword>
<protein>
    <submittedName>
        <fullName evidence="2">Uncharacterized protein</fullName>
    </submittedName>
</protein>
<dbReference type="STRING" id="44009.RV01_GL000355"/>
<dbReference type="AlphaFoldDB" id="S0KQ91"/>
<dbReference type="EMBL" id="AHYR01000003">
    <property type="protein sequence ID" value="EOT43160.1"/>
    <property type="molecule type" value="Genomic_DNA"/>
</dbReference>
<dbReference type="RefSeq" id="WP_016171719.1">
    <property type="nucleotide sequence ID" value="NZ_ASWK01000001.1"/>
</dbReference>
<sequence length="51" mass="5468">MEKSDGTFILPATLFGLLVGLMGDNVLLGLFLGITASVAIDIALNFWQEKN</sequence>
<evidence type="ECO:0000256" key="1">
    <source>
        <dbReference type="SAM" id="Phobius"/>
    </source>
</evidence>
<evidence type="ECO:0000313" key="3">
    <source>
        <dbReference type="Proteomes" id="UP000014127"/>
    </source>
</evidence>
<feature type="transmembrane region" description="Helical" evidence="1">
    <location>
        <begin position="26"/>
        <end position="47"/>
    </location>
</feature>
<keyword evidence="1" id="KW-1133">Transmembrane helix</keyword>
<keyword evidence="1" id="KW-0812">Transmembrane</keyword>